<dbReference type="InterPro" id="IPR036388">
    <property type="entry name" value="WH-like_DNA-bd_sf"/>
</dbReference>
<dbReference type="PANTHER" id="PTHR33154">
    <property type="entry name" value="TRANSCRIPTIONAL REGULATOR, ARSR FAMILY"/>
    <property type="match status" value="1"/>
</dbReference>
<name>A0A090Z0T4_9BACI</name>
<dbReference type="SUPFAM" id="SSF46785">
    <property type="entry name" value="Winged helix' DNA-binding domain"/>
    <property type="match status" value="1"/>
</dbReference>
<feature type="domain" description="HTH arsR-type" evidence="4">
    <location>
        <begin position="2"/>
        <end position="96"/>
    </location>
</feature>
<dbReference type="Proteomes" id="UP000264294">
    <property type="component" value="Unassembled WGS sequence"/>
</dbReference>
<dbReference type="Gene3D" id="1.10.10.10">
    <property type="entry name" value="Winged helix-like DNA-binding domain superfamily/Winged helix DNA-binding domain"/>
    <property type="match status" value="1"/>
</dbReference>
<reference evidence="5 7" key="1">
    <citation type="submission" date="2014-04" db="EMBL/GenBank/DDBJ databases">
        <authorList>
            <person name="Bishop-Lilly K.A."/>
            <person name="Broomall S.M."/>
            <person name="Chain P.S."/>
            <person name="Chertkov O."/>
            <person name="Coyne S.R."/>
            <person name="Daligault H.E."/>
            <person name="Davenport K.W."/>
            <person name="Erkkila T."/>
            <person name="Frey K.G."/>
            <person name="Gibbons H.S."/>
            <person name="Gu W."/>
            <person name="Jaissle J."/>
            <person name="Johnson S.L."/>
            <person name="Koroleva G.I."/>
            <person name="Ladner J.T."/>
            <person name="Lo C.-C."/>
            <person name="Minogue T.D."/>
            <person name="Munk C."/>
            <person name="Palacios G.F."/>
            <person name="Redden C.L."/>
            <person name="Rosenzweig C.N."/>
            <person name="Scholz M.B."/>
            <person name="Teshima H."/>
            <person name="Xu Y."/>
        </authorList>
    </citation>
    <scope>NUCLEOTIDE SEQUENCE [LARGE SCALE GENOMIC DNA]</scope>
    <source>
        <strain evidence="5 7">BHP</strain>
    </source>
</reference>
<dbReference type="SMART" id="SM00418">
    <property type="entry name" value="HTH_ARSR"/>
    <property type="match status" value="1"/>
</dbReference>
<dbReference type="InterPro" id="IPR001845">
    <property type="entry name" value="HTH_ArsR_DNA-bd_dom"/>
</dbReference>
<accession>A0A090Z0T4</accession>
<evidence type="ECO:0000313" key="5">
    <source>
        <dbReference type="EMBL" id="KFN03780.1"/>
    </source>
</evidence>
<dbReference type="RefSeq" id="WP_042983198.1">
    <property type="nucleotide sequence ID" value="NZ_JMQC01000008.1"/>
</dbReference>
<organism evidence="5 7">
    <name type="scientific">Bacillus clarus</name>
    <dbReference type="NCBI Taxonomy" id="2338372"/>
    <lineage>
        <taxon>Bacteria</taxon>
        <taxon>Bacillati</taxon>
        <taxon>Bacillota</taxon>
        <taxon>Bacilli</taxon>
        <taxon>Bacillales</taxon>
        <taxon>Bacillaceae</taxon>
        <taxon>Bacillus</taxon>
        <taxon>Bacillus cereus group</taxon>
    </lineage>
</organism>
<dbReference type="InterPro" id="IPR011991">
    <property type="entry name" value="ArsR-like_HTH"/>
</dbReference>
<dbReference type="CDD" id="cd00090">
    <property type="entry name" value="HTH_ARSR"/>
    <property type="match status" value="1"/>
</dbReference>
<dbReference type="GO" id="GO:0003677">
    <property type="term" value="F:DNA binding"/>
    <property type="evidence" value="ECO:0007669"/>
    <property type="project" value="UniProtKB-KW"/>
</dbReference>
<keyword evidence="1" id="KW-0805">Transcription regulation</keyword>
<dbReference type="EMBL" id="JMQC01000008">
    <property type="protein sequence ID" value="KFN03780.1"/>
    <property type="molecule type" value="Genomic_DNA"/>
</dbReference>
<evidence type="ECO:0000313" key="6">
    <source>
        <dbReference type="EMBL" id="RFT65586.1"/>
    </source>
</evidence>
<evidence type="ECO:0000256" key="2">
    <source>
        <dbReference type="ARBA" id="ARBA00023125"/>
    </source>
</evidence>
<dbReference type="AlphaFoldDB" id="A0A090Z0T4"/>
<reference evidence="6 8" key="2">
    <citation type="submission" date="2018-08" db="EMBL/GenBank/DDBJ databases">
        <title>Bacillus clarus sp. nov. strain PS00077A.</title>
        <authorList>
            <person name="Mendez Acevedo M."/>
            <person name="Carroll L."/>
            <person name="Mukherjee M."/>
            <person name="Wiedmann M."/>
            <person name="Kovac J."/>
        </authorList>
    </citation>
    <scope>NUCLEOTIDE SEQUENCE [LARGE SCALE GENOMIC DNA]</scope>
    <source>
        <strain evidence="6 8">PS00077A</strain>
    </source>
</reference>
<evidence type="ECO:0000256" key="3">
    <source>
        <dbReference type="ARBA" id="ARBA00023163"/>
    </source>
</evidence>
<dbReference type="STRING" id="1405.B7492_16740"/>
<dbReference type="PANTHER" id="PTHR33154:SF36">
    <property type="entry name" value="TRANSCRIPTIONAL REGULATOR"/>
    <property type="match status" value="1"/>
</dbReference>
<protein>
    <submittedName>
        <fullName evidence="5">Bacterial regulatory, arsR family protein</fullName>
    </submittedName>
    <submittedName>
        <fullName evidence="6">Transcriptional regulator</fullName>
    </submittedName>
</protein>
<sequence length="119" mass="13501">MCNPNDLDIKAKFIRGFADKTRLQILQCMMDGEKTVSEIVEIIKGNQSNTSQHLNCLKGCGIILGRQEGKYVYYSLRNAQIKQLLTMFDVVFHEVQNEVASCDKNDACLSQKGENCHDR</sequence>
<keyword evidence="2" id="KW-0238">DNA-binding</keyword>
<evidence type="ECO:0000259" key="4">
    <source>
        <dbReference type="PROSITE" id="PS50987"/>
    </source>
</evidence>
<evidence type="ECO:0000256" key="1">
    <source>
        <dbReference type="ARBA" id="ARBA00023015"/>
    </source>
</evidence>
<dbReference type="InterPro" id="IPR036390">
    <property type="entry name" value="WH_DNA-bd_sf"/>
</dbReference>
<keyword evidence="3" id="KW-0804">Transcription</keyword>
<dbReference type="NCBIfam" id="NF033788">
    <property type="entry name" value="HTH_metalloreg"/>
    <property type="match status" value="1"/>
</dbReference>
<comment type="caution">
    <text evidence="5">The sequence shown here is derived from an EMBL/GenBank/DDBJ whole genome shotgun (WGS) entry which is preliminary data.</text>
</comment>
<evidence type="ECO:0000313" key="7">
    <source>
        <dbReference type="Proteomes" id="UP000029389"/>
    </source>
</evidence>
<dbReference type="PRINTS" id="PR00778">
    <property type="entry name" value="HTHARSR"/>
</dbReference>
<dbReference type="PATRIC" id="fig|1405.8.peg.4443"/>
<dbReference type="Pfam" id="PF01022">
    <property type="entry name" value="HTH_5"/>
    <property type="match status" value="1"/>
</dbReference>
<dbReference type="InterPro" id="IPR051081">
    <property type="entry name" value="HTH_MetalResp_TranReg"/>
</dbReference>
<dbReference type="GO" id="GO:0003700">
    <property type="term" value="F:DNA-binding transcription factor activity"/>
    <property type="evidence" value="ECO:0007669"/>
    <property type="project" value="InterPro"/>
</dbReference>
<dbReference type="PROSITE" id="PS50987">
    <property type="entry name" value="HTH_ARSR_2"/>
    <property type="match status" value="1"/>
</dbReference>
<dbReference type="EMBL" id="QVOD01000024">
    <property type="protein sequence ID" value="RFT65586.1"/>
    <property type="molecule type" value="Genomic_DNA"/>
</dbReference>
<proteinExistence type="predicted"/>
<dbReference type="Proteomes" id="UP000029389">
    <property type="component" value="Unassembled WGS sequence"/>
</dbReference>
<keyword evidence="8" id="KW-1185">Reference proteome</keyword>
<evidence type="ECO:0000313" key="8">
    <source>
        <dbReference type="Proteomes" id="UP000264294"/>
    </source>
</evidence>
<gene>
    <name evidence="6" type="ORF">D0U04_18390</name>
    <name evidence="5" type="ORF">DJ93_4319</name>
</gene>
<dbReference type="eggNOG" id="COG0640">
    <property type="taxonomic scope" value="Bacteria"/>
</dbReference>